<feature type="region of interest" description="Disordered" evidence="1">
    <location>
        <begin position="228"/>
        <end position="269"/>
    </location>
</feature>
<dbReference type="KEGG" id="mbrn:26242872"/>
<gene>
    <name evidence="2" type="ORF">G6M90_00g058860</name>
</gene>
<evidence type="ECO:0000256" key="1">
    <source>
        <dbReference type="SAM" id="MobiDB-lite"/>
    </source>
</evidence>
<dbReference type="Proteomes" id="UP000510686">
    <property type="component" value="Chromosome 3"/>
</dbReference>
<evidence type="ECO:0000313" key="2">
    <source>
        <dbReference type="EMBL" id="QLI69003.1"/>
    </source>
</evidence>
<organism evidence="2 3">
    <name type="scientific">Metarhizium brunneum</name>
    <dbReference type="NCBI Taxonomy" id="500148"/>
    <lineage>
        <taxon>Eukaryota</taxon>
        <taxon>Fungi</taxon>
        <taxon>Dikarya</taxon>
        <taxon>Ascomycota</taxon>
        <taxon>Pezizomycotina</taxon>
        <taxon>Sordariomycetes</taxon>
        <taxon>Hypocreomycetidae</taxon>
        <taxon>Hypocreales</taxon>
        <taxon>Clavicipitaceae</taxon>
        <taxon>Metarhizium</taxon>
    </lineage>
</organism>
<dbReference type="PANTHER" id="PTHR21521:SF0">
    <property type="entry name" value="AMUN, ISOFORM A"/>
    <property type="match status" value="1"/>
</dbReference>
<name>A0A7D5Z224_9HYPO</name>
<dbReference type="AlphaFoldDB" id="A0A7D5Z224"/>
<proteinExistence type="predicted"/>
<keyword evidence="3" id="KW-1185">Reference proteome</keyword>
<dbReference type="RefSeq" id="XP_014544460.2">
    <property type="nucleotide sequence ID" value="XM_014688974.2"/>
</dbReference>
<dbReference type="EMBL" id="CP058934">
    <property type="protein sequence ID" value="QLI69003.1"/>
    <property type="molecule type" value="Genomic_DNA"/>
</dbReference>
<dbReference type="GeneID" id="26242872"/>
<accession>A0A7D5Z224</accession>
<dbReference type="OrthoDB" id="8249012at2759"/>
<dbReference type="PANTHER" id="PTHR21521">
    <property type="entry name" value="AMUN, ISOFORM A"/>
    <property type="match status" value="1"/>
</dbReference>
<evidence type="ECO:0000313" key="3">
    <source>
        <dbReference type="Proteomes" id="UP000510686"/>
    </source>
</evidence>
<reference evidence="2 3" key="1">
    <citation type="submission" date="2020-07" db="EMBL/GenBank/DDBJ databases">
        <title>Telomere length de novo assembly of all 7 chromosomes of the fungus, Metarhizium brunneum, using a novel assembly pipeline.</title>
        <authorList>
            <person name="Saud z."/>
            <person name="Kortsinoglou A."/>
            <person name="Kouvelis V.N."/>
            <person name="Butt T.M."/>
        </authorList>
    </citation>
    <scope>NUCLEOTIDE SEQUENCE [LARGE SCALE GENOMIC DNA]</scope>
    <source>
        <strain evidence="2 3">4556</strain>
    </source>
</reference>
<protein>
    <submittedName>
        <fullName evidence="2">Uncharacterized protein</fullName>
    </submittedName>
</protein>
<sequence length="269" mass="28952">MSPSAETISRPEFDALLAEYPALIDAMSTAKSTQKPGQKTLKDLDAYRYDKAPLLFGKQGQEMTLPDVQSLVEWKLRHGKFRPTLMSLVSSNPAPLAQQTISSAVAQYRTSPSTHAQAALDALTKLRGVGPATASLLLNVHDPGNVVFFSDEAYYWLCRGGNKDAPIRYTPSEYAQLRQRAGELARRLGVGMVDVEKVAYVVVKGKSGTNIQGLAAAGKAGKRAAAAAGKDKKKAVGRDAAETKQSAPKRRTDGGGDETGLRRSKRHRA</sequence>